<dbReference type="InterPro" id="IPR008554">
    <property type="entry name" value="Glutaredoxin-like"/>
</dbReference>
<reference evidence="1 2" key="1">
    <citation type="submission" date="2018-02" db="EMBL/GenBank/DDBJ databases">
        <title>novel marine gammaproteobacteria from coastal saline agro ecosystem.</title>
        <authorList>
            <person name="Krishnan R."/>
            <person name="Ramesh Kumar N."/>
        </authorList>
    </citation>
    <scope>NUCLEOTIDE SEQUENCE [LARGE SCALE GENOMIC DNA]</scope>
    <source>
        <strain evidence="1 2">228</strain>
    </source>
</reference>
<dbReference type="InterPro" id="IPR036249">
    <property type="entry name" value="Thioredoxin-like_sf"/>
</dbReference>
<evidence type="ECO:0000313" key="2">
    <source>
        <dbReference type="Proteomes" id="UP000238196"/>
    </source>
</evidence>
<dbReference type="AlphaFoldDB" id="A0A2S5KSX9"/>
<dbReference type="SUPFAM" id="SSF52833">
    <property type="entry name" value="Thioredoxin-like"/>
    <property type="match status" value="1"/>
</dbReference>
<dbReference type="Gene3D" id="3.40.30.10">
    <property type="entry name" value="Glutaredoxin"/>
    <property type="match status" value="1"/>
</dbReference>
<dbReference type="Proteomes" id="UP000238196">
    <property type="component" value="Unassembled WGS sequence"/>
</dbReference>
<dbReference type="EMBL" id="PRLP01000034">
    <property type="protein sequence ID" value="PPC77376.1"/>
    <property type="molecule type" value="Genomic_DNA"/>
</dbReference>
<comment type="caution">
    <text evidence="1">The sequence shown here is derived from an EMBL/GenBank/DDBJ whole genome shotgun (WGS) entry which is preliminary data.</text>
</comment>
<dbReference type="OrthoDB" id="8537427at2"/>
<organism evidence="1 2">
    <name type="scientific">Proteobacteria bacterium 228</name>
    <dbReference type="NCBI Taxonomy" id="2083153"/>
    <lineage>
        <taxon>Bacteria</taxon>
        <taxon>Pseudomonadati</taxon>
        <taxon>Pseudomonadota</taxon>
    </lineage>
</organism>
<name>A0A2S5KSX9_9PROT</name>
<evidence type="ECO:0000313" key="1">
    <source>
        <dbReference type="EMBL" id="PPC77376.1"/>
    </source>
</evidence>
<sequence>MKLYLYGTEGCHLCHLAEQTVAALKGEFDLQVQQVDVSATDDLMGRYGIRIPVVRVDERIDDLGWPFDTAVLQRYLSGEVIVPHDPQEAFNPFA</sequence>
<accession>A0A2S5KSX9</accession>
<dbReference type="Pfam" id="PF05768">
    <property type="entry name" value="Glrx-like"/>
    <property type="match status" value="1"/>
</dbReference>
<gene>
    <name evidence="1" type="ORF">C4K68_10950</name>
</gene>
<protein>
    <submittedName>
        <fullName evidence="1">Glutaredoxin</fullName>
    </submittedName>
</protein>
<proteinExistence type="predicted"/>